<evidence type="ECO:0000256" key="3">
    <source>
        <dbReference type="ARBA" id="ARBA00022475"/>
    </source>
</evidence>
<proteinExistence type="inferred from homology"/>
<feature type="transmembrane region" description="Helical" evidence="8">
    <location>
        <begin position="102"/>
        <end position="126"/>
    </location>
</feature>
<organism evidence="9 10">
    <name type="scientific">Sinomonas terrae</name>
    <dbReference type="NCBI Taxonomy" id="2908838"/>
    <lineage>
        <taxon>Bacteria</taxon>
        <taxon>Bacillati</taxon>
        <taxon>Actinomycetota</taxon>
        <taxon>Actinomycetes</taxon>
        <taxon>Micrococcales</taxon>
        <taxon>Micrococcaceae</taxon>
        <taxon>Sinomonas</taxon>
    </lineage>
</organism>
<comment type="similarity">
    <text evidence="2">Belongs to the NrfD family.</text>
</comment>
<dbReference type="Pfam" id="PF03916">
    <property type="entry name" value="NrfD"/>
    <property type="match status" value="1"/>
</dbReference>
<dbReference type="Proteomes" id="UP001202922">
    <property type="component" value="Unassembled WGS sequence"/>
</dbReference>
<feature type="transmembrane region" description="Helical" evidence="8">
    <location>
        <begin position="30"/>
        <end position="50"/>
    </location>
</feature>
<keyword evidence="6 8" id="KW-0472">Membrane</keyword>
<evidence type="ECO:0000256" key="4">
    <source>
        <dbReference type="ARBA" id="ARBA00022692"/>
    </source>
</evidence>
<protein>
    <submittedName>
        <fullName evidence="9">Polysulfide reductase NrfD</fullName>
    </submittedName>
</protein>
<evidence type="ECO:0000256" key="5">
    <source>
        <dbReference type="ARBA" id="ARBA00022989"/>
    </source>
</evidence>
<comment type="subcellular location">
    <subcellularLocation>
        <location evidence="1">Cell membrane</location>
        <topology evidence="1">Multi-pass membrane protein</topology>
    </subcellularLocation>
</comment>
<sequence length="341" mass="34362">MSPRRERREDFTSYYGRPILKEPTWEALDIAGYIFAGGLAGASSILAAGAQHSGRPGLERTAKLTALTAISASVVALVHDLGRPERFVNMLRVAKPTSPMSVGSWILSAYGPLAGASAAANVLGIFPRAGKAAGIGAGITGSAVATYTAVLIADTAVPTWHDAHSRLPFVFASSAAASAGGVAAALAPRAESGPARRMAVVGAAVETALSVAMERSGHLSAETFHQGRAGKLLQLSKACTVGGAVGLALGGRSSRLVSALGGIAVAAGSALLRFGVFEAGRASTRDPKYVVVPQRERLDAGRPASWQPGTGAGKRVAVEAGGGEATGTTTAPSTAGEARTV</sequence>
<dbReference type="RefSeq" id="WP_241053963.1">
    <property type="nucleotide sequence ID" value="NZ_JAKZBV010000001.1"/>
</dbReference>
<dbReference type="InterPro" id="IPR005614">
    <property type="entry name" value="NrfD-like"/>
</dbReference>
<evidence type="ECO:0000313" key="9">
    <source>
        <dbReference type="EMBL" id="MCH6470463.1"/>
    </source>
</evidence>
<comment type="caution">
    <text evidence="9">The sequence shown here is derived from an EMBL/GenBank/DDBJ whole genome shotgun (WGS) entry which is preliminary data.</text>
</comment>
<dbReference type="InterPro" id="IPR052049">
    <property type="entry name" value="Electron_transfer_protein"/>
</dbReference>
<feature type="transmembrane region" description="Helical" evidence="8">
    <location>
        <begin position="133"/>
        <end position="153"/>
    </location>
</feature>
<gene>
    <name evidence="9" type="primary">nrfD</name>
    <name evidence="9" type="ORF">L0M17_10825</name>
</gene>
<feature type="region of interest" description="Disordered" evidence="7">
    <location>
        <begin position="320"/>
        <end position="341"/>
    </location>
</feature>
<keyword evidence="3" id="KW-1003">Cell membrane</keyword>
<evidence type="ECO:0000256" key="8">
    <source>
        <dbReference type="SAM" id="Phobius"/>
    </source>
</evidence>
<dbReference type="EMBL" id="JAKZBV010000001">
    <property type="protein sequence ID" value="MCH6470463.1"/>
    <property type="molecule type" value="Genomic_DNA"/>
</dbReference>
<name>A0ABS9U189_9MICC</name>
<reference evidence="9 10" key="1">
    <citation type="submission" date="2022-03" db="EMBL/GenBank/DDBJ databases">
        <title>Sinomonas sp. isolated from a soil.</title>
        <authorList>
            <person name="Han J."/>
            <person name="Kim D.-U."/>
        </authorList>
    </citation>
    <scope>NUCLEOTIDE SEQUENCE [LARGE SCALE GENOMIC DNA]</scope>
    <source>
        <strain evidence="9 10">5-5</strain>
    </source>
</reference>
<keyword evidence="4 8" id="KW-0812">Transmembrane</keyword>
<evidence type="ECO:0000256" key="6">
    <source>
        <dbReference type="ARBA" id="ARBA00023136"/>
    </source>
</evidence>
<evidence type="ECO:0000256" key="2">
    <source>
        <dbReference type="ARBA" id="ARBA00008929"/>
    </source>
</evidence>
<feature type="transmembrane region" description="Helical" evidence="8">
    <location>
        <begin position="165"/>
        <end position="187"/>
    </location>
</feature>
<accession>A0ABS9U189</accession>
<evidence type="ECO:0000313" key="10">
    <source>
        <dbReference type="Proteomes" id="UP001202922"/>
    </source>
</evidence>
<feature type="compositionally biased region" description="Low complexity" evidence="7">
    <location>
        <begin position="326"/>
        <end position="341"/>
    </location>
</feature>
<keyword evidence="5 8" id="KW-1133">Transmembrane helix</keyword>
<evidence type="ECO:0000256" key="1">
    <source>
        <dbReference type="ARBA" id="ARBA00004651"/>
    </source>
</evidence>
<evidence type="ECO:0000256" key="7">
    <source>
        <dbReference type="SAM" id="MobiDB-lite"/>
    </source>
</evidence>
<dbReference type="PANTHER" id="PTHR34856">
    <property type="entry name" value="PROTEIN NRFD"/>
    <property type="match status" value="1"/>
</dbReference>
<keyword evidence="10" id="KW-1185">Reference proteome</keyword>
<dbReference type="PANTHER" id="PTHR34856:SF2">
    <property type="entry name" value="PROTEIN NRFD"/>
    <property type="match status" value="1"/>
</dbReference>
<dbReference type="Gene3D" id="1.20.1630.10">
    <property type="entry name" value="Formate dehydrogenase/DMSO reductase domain"/>
    <property type="match status" value="1"/>
</dbReference>